<evidence type="ECO:0000313" key="3">
    <source>
        <dbReference type="Proteomes" id="UP001605036"/>
    </source>
</evidence>
<organism evidence="2 3">
    <name type="scientific">Riccia fluitans</name>
    <dbReference type="NCBI Taxonomy" id="41844"/>
    <lineage>
        <taxon>Eukaryota</taxon>
        <taxon>Viridiplantae</taxon>
        <taxon>Streptophyta</taxon>
        <taxon>Embryophyta</taxon>
        <taxon>Marchantiophyta</taxon>
        <taxon>Marchantiopsida</taxon>
        <taxon>Marchantiidae</taxon>
        <taxon>Marchantiales</taxon>
        <taxon>Ricciaceae</taxon>
        <taxon>Riccia</taxon>
    </lineage>
</organism>
<keyword evidence="3" id="KW-1185">Reference proteome</keyword>
<proteinExistence type="predicted"/>
<feature type="region of interest" description="Disordered" evidence="1">
    <location>
        <begin position="1"/>
        <end position="36"/>
    </location>
</feature>
<reference evidence="2 3" key="1">
    <citation type="submission" date="2024-09" db="EMBL/GenBank/DDBJ databases">
        <title>Chromosome-scale assembly of Riccia fluitans.</title>
        <authorList>
            <person name="Paukszto L."/>
            <person name="Sawicki J."/>
            <person name="Karawczyk K."/>
            <person name="Piernik-Szablinska J."/>
            <person name="Szczecinska M."/>
            <person name="Mazdziarz M."/>
        </authorList>
    </citation>
    <scope>NUCLEOTIDE SEQUENCE [LARGE SCALE GENOMIC DNA]</scope>
    <source>
        <strain evidence="2">Rf_01</strain>
        <tissue evidence="2">Aerial parts of the thallus</tissue>
    </source>
</reference>
<name>A0ABD1YE52_9MARC</name>
<sequence length="88" mass="10041">MRISGTDLLHRTSPQSGAHLHETETQRGNTARAKRNKIGLIPTRNRWAGESWWRVTLVRRNSAVAARAIENWAARIEVALPSPQSRYR</sequence>
<dbReference type="EMBL" id="JBHFFA010000004">
    <property type="protein sequence ID" value="KAL2629074.1"/>
    <property type="molecule type" value="Genomic_DNA"/>
</dbReference>
<gene>
    <name evidence="2" type="ORF">R1flu_013760</name>
</gene>
<evidence type="ECO:0000313" key="2">
    <source>
        <dbReference type="EMBL" id="KAL2629074.1"/>
    </source>
</evidence>
<dbReference type="AlphaFoldDB" id="A0ABD1YE52"/>
<protein>
    <submittedName>
        <fullName evidence="2">Uncharacterized protein</fullName>
    </submittedName>
</protein>
<comment type="caution">
    <text evidence="2">The sequence shown here is derived from an EMBL/GenBank/DDBJ whole genome shotgun (WGS) entry which is preliminary data.</text>
</comment>
<dbReference type="Proteomes" id="UP001605036">
    <property type="component" value="Unassembled WGS sequence"/>
</dbReference>
<accession>A0ABD1YE52</accession>
<evidence type="ECO:0000256" key="1">
    <source>
        <dbReference type="SAM" id="MobiDB-lite"/>
    </source>
</evidence>